<comment type="caution">
    <text evidence="1">The sequence shown here is derived from an EMBL/GenBank/DDBJ whole genome shotgun (WGS) entry which is preliminary data.</text>
</comment>
<keyword evidence="2" id="KW-1185">Reference proteome</keyword>
<dbReference type="AlphaFoldDB" id="A0AAD4R0D6"/>
<name>A0AAD4R0D6_9BILA</name>
<evidence type="ECO:0000313" key="2">
    <source>
        <dbReference type="Proteomes" id="UP001201812"/>
    </source>
</evidence>
<protein>
    <submittedName>
        <fullName evidence="1">Uncharacterized protein</fullName>
    </submittedName>
</protein>
<organism evidence="1 2">
    <name type="scientific">Ditylenchus destructor</name>
    <dbReference type="NCBI Taxonomy" id="166010"/>
    <lineage>
        <taxon>Eukaryota</taxon>
        <taxon>Metazoa</taxon>
        <taxon>Ecdysozoa</taxon>
        <taxon>Nematoda</taxon>
        <taxon>Chromadorea</taxon>
        <taxon>Rhabditida</taxon>
        <taxon>Tylenchina</taxon>
        <taxon>Tylenchomorpha</taxon>
        <taxon>Sphaerularioidea</taxon>
        <taxon>Anguinidae</taxon>
        <taxon>Anguininae</taxon>
        <taxon>Ditylenchus</taxon>
    </lineage>
</organism>
<dbReference type="Proteomes" id="UP001201812">
    <property type="component" value="Unassembled WGS sequence"/>
</dbReference>
<proteinExistence type="predicted"/>
<sequence>MARMGLIPSILTMRDQSWKEDQVGAKEHLILKAILMELMDLTTKKKTKEDAKEFGAVFGMDSEMRLILKAILITRMGLNLNSLS</sequence>
<reference evidence="1" key="1">
    <citation type="submission" date="2022-01" db="EMBL/GenBank/DDBJ databases">
        <title>Genome Sequence Resource for Two Populations of Ditylenchus destructor, the Migratory Endoparasitic Phytonematode.</title>
        <authorList>
            <person name="Zhang H."/>
            <person name="Lin R."/>
            <person name="Xie B."/>
        </authorList>
    </citation>
    <scope>NUCLEOTIDE SEQUENCE</scope>
    <source>
        <strain evidence="1">BazhouSP</strain>
    </source>
</reference>
<gene>
    <name evidence="1" type="ORF">DdX_15981</name>
</gene>
<evidence type="ECO:0000313" key="1">
    <source>
        <dbReference type="EMBL" id="KAI1701636.1"/>
    </source>
</evidence>
<accession>A0AAD4R0D6</accession>
<dbReference type="EMBL" id="JAKKPZ010000114">
    <property type="protein sequence ID" value="KAI1701636.1"/>
    <property type="molecule type" value="Genomic_DNA"/>
</dbReference>